<feature type="binding site" evidence="7">
    <location>
        <begin position="28"/>
        <end position="33"/>
    </location>
    <ligand>
        <name>ATP</name>
        <dbReference type="ChEBI" id="CHEBI:30616"/>
    </ligand>
</feature>
<comment type="function">
    <text evidence="7">Catalyzes the specific phosphorylation of the 3-hydroxyl group of shikimic acid using ATP as a cosubstrate.</text>
</comment>
<evidence type="ECO:0000313" key="8">
    <source>
        <dbReference type="EMBL" id="AVD70667.1"/>
    </source>
</evidence>
<feature type="binding site" evidence="7">
    <location>
        <position position="50"/>
    </location>
    <ligand>
        <name>substrate</name>
    </ligand>
</feature>
<dbReference type="EC" id="2.7.1.71" evidence="7"/>
<dbReference type="Pfam" id="PF01202">
    <property type="entry name" value="SKI"/>
    <property type="match status" value="1"/>
</dbReference>
<feature type="binding site" evidence="7">
    <location>
        <position position="74"/>
    </location>
    <ligand>
        <name>substrate</name>
    </ligand>
</feature>
<comment type="pathway">
    <text evidence="7">Metabolic intermediate biosynthesis; chorismate biosynthesis; chorismate from D-erythrose 4-phosphate and phosphoenolpyruvate: step 5/7.</text>
</comment>
<accession>A0A2L1GM30</accession>
<evidence type="ECO:0000256" key="6">
    <source>
        <dbReference type="ARBA" id="ARBA00023141"/>
    </source>
</evidence>
<organism evidence="8 9">
    <name type="scientific">Desulfobulbus oralis</name>
    <dbReference type="NCBI Taxonomy" id="1986146"/>
    <lineage>
        <taxon>Bacteria</taxon>
        <taxon>Pseudomonadati</taxon>
        <taxon>Thermodesulfobacteriota</taxon>
        <taxon>Desulfobulbia</taxon>
        <taxon>Desulfobulbales</taxon>
        <taxon>Desulfobulbaceae</taxon>
        <taxon>Desulfobulbus</taxon>
    </lineage>
</organism>
<dbReference type="OrthoDB" id="9806583at2"/>
<dbReference type="PANTHER" id="PTHR21087:SF16">
    <property type="entry name" value="SHIKIMATE KINASE 1, CHLOROPLASTIC"/>
    <property type="match status" value="1"/>
</dbReference>
<proteinExistence type="inferred from homology"/>
<keyword evidence="1 7" id="KW-0028">Amino-acid biosynthesis</keyword>
<keyword evidence="7" id="KW-0963">Cytoplasm</keyword>
<dbReference type="GO" id="GO:0000287">
    <property type="term" value="F:magnesium ion binding"/>
    <property type="evidence" value="ECO:0007669"/>
    <property type="project" value="UniProtKB-UniRule"/>
</dbReference>
<dbReference type="PRINTS" id="PR01100">
    <property type="entry name" value="SHIKIMTKNASE"/>
</dbReference>
<dbReference type="PANTHER" id="PTHR21087">
    <property type="entry name" value="SHIKIMATE KINASE"/>
    <property type="match status" value="1"/>
</dbReference>
<dbReference type="GO" id="GO:0005524">
    <property type="term" value="F:ATP binding"/>
    <property type="evidence" value="ECO:0007669"/>
    <property type="project" value="UniProtKB-UniRule"/>
</dbReference>
<comment type="subunit">
    <text evidence="7">Monomer.</text>
</comment>
<dbReference type="GO" id="GO:0009073">
    <property type="term" value="P:aromatic amino acid family biosynthetic process"/>
    <property type="evidence" value="ECO:0007669"/>
    <property type="project" value="UniProtKB-KW"/>
</dbReference>
<evidence type="ECO:0000256" key="4">
    <source>
        <dbReference type="ARBA" id="ARBA00022777"/>
    </source>
</evidence>
<comment type="catalytic activity">
    <reaction evidence="7">
        <text>shikimate + ATP = 3-phosphoshikimate + ADP + H(+)</text>
        <dbReference type="Rhea" id="RHEA:13121"/>
        <dbReference type="ChEBI" id="CHEBI:15378"/>
        <dbReference type="ChEBI" id="CHEBI:30616"/>
        <dbReference type="ChEBI" id="CHEBI:36208"/>
        <dbReference type="ChEBI" id="CHEBI:145989"/>
        <dbReference type="ChEBI" id="CHEBI:456216"/>
        <dbReference type="EC" id="2.7.1.71"/>
    </reaction>
</comment>
<feature type="binding site" evidence="7">
    <location>
        <position position="170"/>
    </location>
    <ligand>
        <name>ATP</name>
        <dbReference type="ChEBI" id="CHEBI:30616"/>
    </ligand>
</feature>
<dbReference type="AlphaFoldDB" id="A0A2L1GM30"/>
<keyword evidence="5 7" id="KW-0067">ATP-binding</keyword>
<sequence length="191" mass="21519">MERSWKNQIWRFPVAGMKQNILITGFMGAGKSSVARALAELTGLFAVDTDDLIESLLHCSIKSYFVSHGENAFRRLEQRLANWLASSVDHTIVATGGGFFQVQGLMELGQVCFLNADFDTICRHLHVCAGDQQTVMRPLFQNLEAAKKRFDERLPLYRQNAHHIITVGTQDSMDLARQIQDILRQNGLLAQ</sequence>
<evidence type="ECO:0000256" key="3">
    <source>
        <dbReference type="ARBA" id="ARBA00022741"/>
    </source>
</evidence>
<keyword evidence="6 7" id="KW-0057">Aromatic amino acid biosynthesis</keyword>
<dbReference type="CDD" id="cd00464">
    <property type="entry name" value="SK"/>
    <property type="match status" value="1"/>
</dbReference>
<dbReference type="HAMAP" id="MF_00109">
    <property type="entry name" value="Shikimate_kinase"/>
    <property type="match status" value="1"/>
</dbReference>
<name>A0A2L1GM30_9BACT</name>
<keyword evidence="7" id="KW-0479">Metal-binding</keyword>
<feature type="binding site" evidence="7">
    <location>
        <position position="137"/>
    </location>
    <ligand>
        <name>ATP</name>
        <dbReference type="ChEBI" id="CHEBI:30616"/>
    </ligand>
</feature>
<reference evidence="8 9" key="1">
    <citation type="journal article" date="2018" name="MBio">
        <title>Insights into the evolution of host association through the isolation and characterization of a novel human periodontal pathobiont, Desulfobulbus oralis.</title>
        <authorList>
            <person name="Cross K.L."/>
            <person name="Chirania P."/>
            <person name="Xiong W."/>
            <person name="Beall C.J."/>
            <person name="Elkins J.G."/>
            <person name="Giannone R.J."/>
            <person name="Griffen A.L."/>
            <person name="Guss A.M."/>
            <person name="Hettich R.L."/>
            <person name="Joshi S.S."/>
            <person name="Mokrzan E.M."/>
            <person name="Martin R.K."/>
            <person name="Zhulin I.B."/>
            <person name="Leys E.J."/>
            <person name="Podar M."/>
        </authorList>
    </citation>
    <scope>NUCLEOTIDE SEQUENCE [LARGE SCALE GENOMIC DNA]</scope>
    <source>
        <strain evidence="8 9">ORNL</strain>
    </source>
</reference>
<evidence type="ECO:0000313" key="9">
    <source>
        <dbReference type="Proteomes" id="UP000239867"/>
    </source>
</evidence>
<dbReference type="GO" id="GO:0004765">
    <property type="term" value="F:shikimate kinase activity"/>
    <property type="evidence" value="ECO:0007669"/>
    <property type="project" value="UniProtKB-UniRule"/>
</dbReference>
<dbReference type="KEGG" id="deo:CAY53_03525"/>
<dbReference type="Gene3D" id="3.40.50.300">
    <property type="entry name" value="P-loop containing nucleotide triphosphate hydrolases"/>
    <property type="match status" value="1"/>
</dbReference>
<dbReference type="InterPro" id="IPR027417">
    <property type="entry name" value="P-loop_NTPase"/>
</dbReference>
<evidence type="ECO:0000256" key="7">
    <source>
        <dbReference type="HAMAP-Rule" id="MF_00109"/>
    </source>
</evidence>
<dbReference type="UniPathway" id="UPA00053">
    <property type="reaction ID" value="UER00088"/>
</dbReference>
<dbReference type="GO" id="GO:0005829">
    <property type="term" value="C:cytosol"/>
    <property type="evidence" value="ECO:0007669"/>
    <property type="project" value="TreeGrafter"/>
</dbReference>
<dbReference type="GO" id="GO:0009423">
    <property type="term" value="P:chorismate biosynthetic process"/>
    <property type="evidence" value="ECO:0007669"/>
    <property type="project" value="UniProtKB-UniRule"/>
</dbReference>
<evidence type="ECO:0000256" key="5">
    <source>
        <dbReference type="ARBA" id="ARBA00022840"/>
    </source>
</evidence>
<evidence type="ECO:0000256" key="2">
    <source>
        <dbReference type="ARBA" id="ARBA00022679"/>
    </source>
</evidence>
<comment type="subcellular location">
    <subcellularLocation>
        <location evidence="7">Cytoplasm</location>
    </subcellularLocation>
</comment>
<feature type="binding site" evidence="7">
    <location>
        <position position="97"/>
    </location>
    <ligand>
        <name>substrate</name>
    </ligand>
</feature>
<gene>
    <name evidence="7" type="primary">aroK</name>
    <name evidence="8" type="ORF">CAY53_03525</name>
</gene>
<dbReference type="GO" id="GO:0008652">
    <property type="term" value="P:amino acid biosynthetic process"/>
    <property type="evidence" value="ECO:0007669"/>
    <property type="project" value="UniProtKB-KW"/>
</dbReference>
<dbReference type="InterPro" id="IPR031322">
    <property type="entry name" value="Shikimate/glucono_kinase"/>
</dbReference>
<comment type="similarity">
    <text evidence="7">Belongs to the shikimate kinase family.</text>
</comment>
<dbReference type="InterPro" id="IPR000623">
    <property type="entry name" value="Shikimate_kinase/TSH1"/>
</dbReference>
<dbReference type="Proteomes" id="UP000239867">
    <property type="component" value="Chromosome"/>
</dbReference>
<keyword evidence="9" id="KW-1185">Reference proteome</keyword>
<keyword evidence="2 7" id="KW-0808">Transferase</keyword>
<keyword evidence="3 7" id="KW-0547">Nucleotide-binding</keyword>
<feature type="binding site" evidence="7">
    <location>
        <position position="32"/>
    </location>
    <ligand>
        <name>Mg(2+)</name>
        <dbReference type="ChEBI" id="CHEBI:18420"/>
    </ligand>
</feature>
<dbReference type="SUPFAM" id="SSF52540">
    <property type="entry name" value="P-loop containing nucleoside triphosphate hydrolases"/>
    <property type="match status" value="1"/>
</dbReference>
<comment type="cofactor">
    <cofactor evidence="7">
        <name>Mg(2+)</name>
        <dbReference type="ChEBI" id="CHEBI:18420"/>
    </cofactor>
    <text evidence="7">Binds 1 Mg(2+) ion per subunit.</text>
</comment>
<evidence type="ECO:0000256" key="1">
    <source>
        <dbReference type="ARBA" id="ARBA00022605"/>
    </source>
</evidence>
<protein>
    <recommendedName>
        <fullName evidence="7">Shikimate kinase</fullName>
        <shortName evidence="7">SK</shortName>
        <ecNumber evidence="7">2.7.1.71</ecNumber>
    </recommendedName>
</protein>
<feature type="binding site" evidence="7">
    <location>
        <position position="153"/>
    </location>
    <ligand>
        <name>substrate</name>
    </ligand>
</feature>
<keyword evidence="4 7" id="KW-0418">Kinase</keyword>
<keyword evidence="7" id="KW-0460">Magnesium</keyword>
<dbReference type="EMBL" id="CP021255">
    <property type="protein sequence ID" value="AVD70667.1"/>
    <property type="molecule type" value="Genomic_DNA"/>
</dbReference>